<comment type="subcellular location">
    <subcellularLocation>
        <location evidence="1">Cell inner membrane</location>
    </subcellularLocation>
</comment>
<evidence type="ECO:0000256" key="10">
    <source>
        <dbReference type="SAM" id="MobiDB-lite"/>
    </source>
</evidence>
<evidence type="ECO:0000259" key="11">
    <source>
        <dbReference type="Pfam" id="PF21687"/>
    </source>
</evidence>
<dbReference type="Proteomes" id="UP001589813">
    <property type="component" value="Unassembled WGS sequence"/>
</dbReference>
<keyword evidence="4" id="KW-1003">Cell membrane</keyword>
<dbReference type="InterPro" id="IPR049031">
    <property type="entry name" value="T2SSK_SAM-like_1st"/>
</dbReference>
<evidence type="ECO:0000256" key="2">
    <source>
        <dbReference type="ARBA" id="ARBA00007246"/>
    </source>
</evidence>
<accession>A0ABV6BJB1</accession>
<evidence type="ECO:0000313" key="13">
    <source>
        <dbReference type="Proteomes" id="UP001589813"/>
    </source>
</evidence>
<feature type="domain" description="T2SS protein K first SAM-like" evidence="11">
    <location>
        <begin position="108"/>
        <end position="187"/>
    </location>
</feature>
<name>A0ABV6BJB1_9GAMM</name>
<protein>
    <submittedName>
        <fullName evidence="12">General secretion pathway protein GspK</fullName>
    </submittedName>
</protein>
<keyword evidence="13" id="KW-1185">Reference proteome</keyword>
<feature type="region of interest" description="Disordered" evidence="10">
    <location>
        <begin position="136"/>
        <end position="155"/>
    </location>
</feature>
<keyword evidence="7" id="KW-0653">Protein transport</keyword>
<dbReference type="InterPro" id="IPR038072">
    <property type="entry name" value="GspK_central_sf"/>
</dbReference>
<evidence type="ECO:0000256" key="9">
    <source>
        <dbReference type="ARBA" id="ARBA00023136"/>
    </source>
</evidence>
<dbReference type="RefSeq" id="WP_377247309.1">
    <property type="nucleotide sequence ID" value="NZ_JBHLXP010000005.1"/>
</dbReference>
<evidence type="ECO:0000256" key="8">
    <source>
        <dbReference type="ARBA" id="ARBA00022989"/>
    </source>
</evidence>
<evidence type="ECO:0000256" key="4">
    <source>
        <dbReference type="ARBA" id="ARBA00022475"/>
    </source>
</evidence>
<dbReference type="InterPro" id="IPR005628">
    <property type="entry name" value="GspK"/>
</dbReference>
<evidence type="ECO:0000256" key="3">
    <source>
        <dbReference type="ARBA" id="ARBA00022448"/>
    </source>
</evidence>
<dbReference type="EMBL" id="JBHLXP010000005">
    <property type="protein sequence ID" value="MFC0050122.1"/>
    <property type="molecule type" value="Genomic_DNA"/>
</dbReference>
<comment type="caution">
    <text evidence="12">The sequence shown here is derived from an EMBL/GenBank/DDBJ whole genome shotgun (WGS) entry which is preliminary data.</text>
</comment>
<evidence type="ECO:0000256" key="5">
    <source>
        <dbReference type="ARBA" id="ARBA00022519"/>
    </source>
</evidence>
<keyword evidence="3" id="KW-0813">Transport</keyword>
<dbReference type="Gene3D" id="1.10.40.60">
    <property type="entry name" value="EpsJ-like"/>
    <property type="match status" value="1"/>
</dbReference>
<reference evidence="12 13" key="1">
    <citation type="submission" date="2024-09" db="EMBL/GenBank/DDBJ databases">
        <authorList>
            <person name="Sun Q."/>
            <person name="Mori K."/>
        </authorList>
    </citation>
    <scope>NUCLEOTIDE SEQUENCE [LARGE SCALE GENOMIC DNA]</scope>
    <source>
        <strain evidence="12 13">KCTC 23315</strain>
    </source>
</reference>
<keyword evidence="5" id="KW-0997">Cell inner membrane</keyword>
<evidence type="ECO:0000313" key="12">
    <source>
        <dbReference type="EMBL" id="MFC0050122.1"/>
    </source>
</evidence>
<proteinExistence type="inferred from homology"/>
<evidence type="ECO:0000256" key="7">
    <source>
        <dbReference type="ARBA" id="ARBA00022927"/>
    </source>
</evidence>
<dbReference type="SUPFAM" id="SSF158544">
    <property type="entry name" value="GspK insert domain-like"/>
    <property type="match status" value="1"/>
</dbReference>
<organism evidence="12 13">
    <name type="scientific">Rheinheimera tilapiae</name>
    <dbReference type="NCBI Taxonomy" id="875043"/>
    <lineage>
        <taxon>Bacteria</taxon>
        <taxon>Pseudomonadati</taxon>
        <taxon>Pseudomonadota</taxon>
        <taxon>Gammaproteobacteria</taxon>
        <taxon>Chromatiales</taxon>
        <taxon>Chromatiaceae</taxon>
        <taxon>Rheinheimera</taxon>
    </lineage>
</organism>
<keyword evidence="6" id="KW-0812">Transmembrane</keyword>
<gene>
    <name evidence="12" type="ORF">ACFFJP_17615</name>
</gene>
<feature type="compositionally biased region" description="Polar residues" evidence="10">
    <location>
        <begin position="146"/>
        <end position="155"/>
    </location>
</feature>
<evidence type="ECO:0000256" key="6">
    <source>
        <dbReference type="ARBA" id="ARBA00022692"/>
    </source>
</evidence>
<dbReference type="PANTHER" id="PTHR38831:SF1">
    <property type="entry name" value="TYPE II SECRETION SYSTEM PROTEIN K-RELATED"/>
    <property type="match status" value="1"/>
</dbReference>
<keyword evidence="9" id="KW-0472">Membrane</keyword>
<keyword evidence="8" id="KW-1133">Transmembrane helix</keyword>
<comment type="similarity">
    <text evidence="2">Belongs to the GSP K family.</text>
</comment>
<dbReference type="Pfam" id="PF21687">
    <property type="entry name" value="T2SSK_1st"/>
    <property type="match status" value="1"/>
</dbReference>
<dbReference type="PANTHER" id="PTHR38831">
    <property type="entry name" value="TYPE II SECRETION SYSTEM PROTEIN K"/>
    <property type="match status" value="1"/>
</dbReference>
<evidence type="ECO:0000256" key="1">
    <source>
        <dbReference type="ARBA" id="ARBA00004533"/>
    </source>
</evidence>
<sequence>MNRMAPKGIALIQVLILSAVLSVVMLSMNFQVREHLKMAQAAEAYADASLQLRSAESEVMFQLLTEEWQKLPELSASKGIAWNFHGRDFQLGTVSVNVQDTSGLMNISAIDRKVLEQLLNNKAAADALVAVLKDWQDPDNRPSDQGAEQDSYPPTIQVRNSGIQFIEELQLIQGMTPELYNQLIPLTSFFTRGINVNQQPDALWRLQYPATQFEELVRQRDQLQLSSSGMERVMGRVIDEFSRFGVGPVFRIRFTAHDSDVKLSREITVRIAPVQPVPVELFELRHQTPLVETSQ</sequence>